<evidence type="ECO:0000313" key="2">
    <source>
        <dbReference type="EMBL" id="ETJ33164.1"/>
    </source>
</evidence>
<comment type="caution">
    <text evidence="2">The sequence shown here is derived from an EMBL/GenBank/DDBJ whole genome shotgun (WGS) entry which is preliminary data.</text>
</comment>
<sequence length="24" mass="2386">GGGIANADDPVEAAKQCRDAIEGK</sequence>
<protein>
    <recommendedName>
        <fullName evidence="3">3-hexulose-6-phosphate synthase</fullName>
    </recommendedName>
</protein>
<accession>W1XWA8</accession>
<name>W1XWA8_9ZZZZ</name>
<evidence type="ECO:0008006" key="3">
    <source>
        <dbReference type="Google" id="ProtNLM"/>
    </source>
</evidence>
<dbReference type="EMBL" id="AZMM01012388">
    <property type="protein sequence ID" value="ETJ33164.1"/>
    <property type="molecule type" value="Genomic_DNA"/>
</dbReference>
<feature type="non-terminal residue" evidence="2">
    <location>
        <position position="1"/>
    </location>
</feature>
<evidence type="ECO:0000256" key="1">
    <source>
        <dbReference type="SAM" id="MobiDB-lite"/>
    </source>
</evidence>
<dbReference type="AlphaFoldDB" id="W1XWA8"/>
<gene>
    <name evidence="2" type="ORF">Q604_UNBC12388G0001</name>
</gene>
<reference evidence="2" key="1">
    <citation type="submission" date="2013-12" db="EMBL/GenBank/DDBJ databases">
        <title>A Varibaculum cambriense genome reconstructed from a premature infant gut community with otherwise low bacterial novelty that shifts toward anaerobic metabolism during the third week of life.</title>
        <authorList>
            <person name="Brown C.T."/>
            <person name="Sharon I."/>
            <person name="Thomas B.C."/>
            <person name="Castelle C.J."/>
            <person name="Morowitz M.J."/>
            <person name="Banfield J.F."/>
        </authorList>
    </citation>
    <scope>NUCLEOTIDE SEQUENCE</scope>
</reference>
<feature type="region of interest" description="Disordered" evidence="1">
    <location>
        <begin position="1"/>
        <end position="24"/>
    </location>
</feature>
<feature type="compositionally biased region" description="Basic and acidic residues" evidence="1">
    <location>
        <begin position="15"/>
        <end position="24"/>
    </location>
</feature>
<organism evidence="2">
    <name type="scientific">human gut metagenome</name>
    <dbReference type="NCBI Taxonomy" id="408170"/>
    <lineage>
        <taxon>unclassified sequences</taxon>
        <taxon>metagenomes</taxon>
        <taxon>organismal metagenomes</taxon>
    </lineage>
</organism>
<proteinExistence type="predicted"/>